<dbReference type="OrthoDB" id="9812700at2"/>
<keyword evidence="3" id="KW-1185">Reference proteome</keyword>
<evidence type="ECO:0008006" key="4">
    <source>
        <dbReference type="Google" id="ProtNLM"/>
    </source>
</evidence>
<proteinExistence type="predicted"/>
<dbReference type="AlphaFoldDB" id="A0A3G1KM29"/>
<dbReference type="Pfam" id="PF16258">
    <property type="entry name" value="DUF4912"/>
    <property type="match status" value="1"/>
</dbReference>
<dbReference type="KEGG" id="fwa:DCMF_00585"/>
<keyword evidence="1" id="KW-0812">Transmembrane</keyword>
<dbReference type="EMBL" id="CP017634">
    <property type="protein sequence ID" value="ATW23490.1"/>
    <property type="molecule type" value="Genomic_DNA"/>
</dbReference>
<sequence length="233" mass="26709">MTIISYFLVLVVAIGLIIILLPYLRTLFRPSKAYKPVMKVGEEFAEEIFPHGTSPTDASSIAYEWKGSLNKKLTTPELPESYGDDQLTLMVKNPRWLYAYWEISPARLKTLQNLFPQEWDLSLPTLRIYQVTPDDGEGRPSHLFDIEISLQAKNWFINVPNENQHYFIELGRKLPGGKFVPILRSAVVKTPRACVSTIIDENWIPCDIYGRLGNLSYGMSSSELQKEPERTER</sequence>
<evidence type="ECO:0000313" key="3">
    <source>
        <dbReference type="Proteomes" id="UP000323521"/>
    </source>
</evidence>
<organism evidence="2 3">
    <name type="scientific">Formimonas warabiya</name>
    <dbReference type="NCBI Taxonomy" id="1761012"/>
    <lineage>
        <taxon>Bacteria</taxon>
        <taxon>Bacillati</taxon>
        <taxon>Bacillota</taxon>
        <taxon>Clostridia</taxon>
        <taxon>Eubacteriales</taxon>
        <taxon>Peptococcaceae</taxon>
        <taxon>Candidatus Formimonas</taxon>
    </lineage>
</organism>
<keyword evidence="1" id="KW-1133">Transmembrane helix</keyword>
<reference evidence="2 3" key="1">
    <citation type="submission" date="2016-10" db="EMBL/GenBank/DDBJ databases">
        <title>Complete Genome Sequence of Peptococcaceae strain DCMF.</title>
        <authorList>
            <person name="Edwards R.J."/>
            <person name="Holland S.I."/>
            <person name="Deshpande N.P."/>
            <person name="Wong Y.K."/>
            <person name="Ertan H."/>
            <person name="Manefield M."/>
            <person name="Russell T.L."/>
            <person name="Lee M.J."/>
        </authorList>
    </citation>
    <scope>NUCLEOTIDE SEQUENCE [LARGE SCALE GENOMIC DNA]</scope>
    <source>
        <strain evidence="2 3">DCMF</strain>
    </source>
</reference>
<dbReference type="Proteomes" id="UP000323521">
    <property type="component" value="Chromosome"/>
</dbReference>
<dbReference type="InterPro" id="IPR032585">
    <property type="entry name" value="DUF4912"/>
</dbReference>
<gene>
    <name evidence="2" type="ORF">DCMF_00585</name>
</gene>
<name>A0A3G1KM29_FORW1</name>
<protein>
    <recommendedName>
        <fullName evidence="4">DUF4912 domain-containing protein</fullName>
    </recommendedName>
</protein>
<feature type="transmembrane region" description="Helical" evidence="1">
    <location>
        <begin position="6"/>
        <end position="24"/>
    </location>
</feature>
<evidence type="ECO:0000313" key="2">
    <source>
        <dbReference type="EMBL" id="ATW23490.1"/>
    </source>
</evidence>
<evidence type="ECO:0000256" key="1">
    <source>
        <dbReference type="SAM" id="Phobius"/>
    </source>
</evidence>
<accession>A0A3G1KM29</accession>
<dbReference type="RefSeq" id="WP_148132634.1">
    <property type="nucleotide sequence ID" value="NZ_CP017634.1"/>
</dbReference>
<keyword evidence="1" id="KW-0472">Membrane</keyword>